<dbReference type="AlphaFoldDB" id="G2YHQ4"/>
<dbReference type="HOGENOM" id="CLU_2941467_0_0_1"/>
<dbReference type="Proteomes" id="UP000008177">
    <property type="component" value="Unplaced contigs"/>
</dbReference>
<dbReference type="InParanoid" id="G2YHQ4"/>
<proteinExistence type="predicted"/>
<gene>
    <name evidence="1" type="ORF">BofuT4_P015470.1</name>
</gene>
<sequence>MYSSCWKATCYLLPATHSIIRMFYAPNIKLIHVLSLVSPRRPVFRIRFWAVPLPNYSQEG</sequence>
<evidence type="ECO:0000313" key="1">
    <source>
        <dbReference type="EMBL" id="CCD51241.1"/>
    </source>
</evidence>
<dbReference type="EMBL" id="FQ790337">
    <property type="protein sequence ID" value="CCD51241.1"/>
    <property type="molecule type" value="Genomic_DNA"/>
</dbReference>
<reference evidence="2" key="1">
    <citation type="journal article" date="2011" name="PLoS Genet.">
        <title>Genomic analysis of the necrotrophic fungal pathogens Sclerotinia sclerotiorum and Botrytis cinerea.</title>
        <authorList>
            <person name="Amselem J."/>
            <person name="Cuomo C.A."/>
            <person name="van Kan J.A."/>
            <person name="Viaud M."/>
            <person name="Benito E.P."/>
            <person name="Couloux A."/>
            <person name="Coutinho P.M."/>
            <person name="de Vries R.P."/>
            <person name="Dyer P.S."/>
            <person name="Fillinger S."/>
            <person name="Fournier E."/>
            <person name="Gout L."/>
            <person name="Hahn M."/>
            <person name="Kohn L."/>
            <person name="Lapalu N."/>
            <person name="Plummer K.M."/>
            <person name="Pradier J.M."/>
            <person name="Quevillon E."/>
            <person name="Sharon A."/>
            <person name="Simon A."/>
            <person name="ten Have A."/>
            <person name="Tudzynski B."/>
            <person name="Tudzynski P."/>
            <person name="Wincker P."/>
            <person name="Andrew M."/>
            <person name="Anthouard V."/>
            <person name="Beever R.E."/>
            <person name="Beffa R."/>
            <person name="Benoit I."/>
            <person name="Bouzid O."/>
            <person name="Brault B."/>
            <person name="Chen Z."/>
            <person name="Choquer M."/>
            <person name="Collemare J."/>
            <person name="Cotton P."/>
            <person name="Danchin E.G."/>
            <person name="Da Silva C."/>
            <person name="Gautier A."/>
            <person name="Giraud C."/>
            <person name="Giraud T."/>
            <person name="Gonzalez C."/>
            <person name="Grossetete S."/>
            <person name="Guldener U."/>
            <person name="Henrissat B."/>
            <person name="Howlett B.J."/>
            <person name="Kodira C."/>
            <person name="Kretschmer M."/>
            <person name="Lappartient A."/>
            <person name="Leroch M."/>
            <person name="Levis C."/>
            <person name="Mauceli E."/>
            <person name="Neuveglise C."/>
            <person name="Oeser B."/>
            <person name="Pearson M."/>
            <person name="Poulain J."/>
            <person name="Poussereau N."/>
            <person name="Quesneville H."/>
            <person name="Rascle C."/>
            <person name="Schumacher J."/>
            <person name="Segurens B."/>
            <person name="Sexton A."/>
            <person name="Silva E."/>
            <person name="Sirven C."/>
            <person name="Soanes D.M."/>
            <person name="Talbot N.J."/>
            <person name="Templeton M."/>
            <person name="Yandava C."/>
            <person name="Yarden O."/>
            <person name="Zeng Q."/>
            <person name="Rollins J.A."/>
            <person name="Lebrun M.H."/>
            <person name="Dickman M."/>
        </authorList>
    </citation>
    <scope>NUCLEOTIDE SEQUENCE [LARGE SCALE GENOMIC DNA]</scope>
    <source>
        <strain evidence="2">T4</strain>
    </source>
</reference>
<accession>G2YHQ4</accession>
<organism evidence="1 2">
    <name type="scientific">Botryotinia fuckeliana (strain T4)</name>
    <name type="common">Noble rot fungus</name>
    <name type="synonym">Botrytis cinerea</name>
    <dbReference type="NCBI Taxonomy" id="999810"/>
    <lineage>
        <taxon>Eukaryota</taxon>
        <taxon>Fungi</taxon>
        <taxon>Dikarya</taxon>
        <taxon>Ascomycota</taxon>
        <taxon>Pezizomycotina</taxon>
        <taxon>Leotiomycetes</taxon>
        <taxon>Helotiales</taxon>
        <taxon>Sclerotiniaceae</taxon>
        <taxon>Botrytis</taxon>
    </lineage>
</organism>
<evidence type="ECO:0000313" key="2">
    <source>
        <dbReference type="Proteomes" id="UP000008177"/>
    </source>
</evidence>
<protein>
    <submittedName>
        <fullName evidence="1">Uncharacterized protein</fullName>
    </submittedName>
</protein>
<name>G2YHQ4_BOTF4</name>